<gene>
    <name evidence="2" type="ORF">EYF80_037861</name>
</gene>
<name>A0A4Z2GGU2_9TELE</name>
<dbReference type="EMBL" id="SRLO01000565">
    <property type="protein sequence ID" value="TNN51954.1"/>
    <property type="molecule type" value="Genomic_DNA"/>
</dbReference>
<protein>
    <submittedName>
        <fullName evidence="2">Uncharacterized protein</fullName>
    </submittedName>
</protein>
<reference evidence="2 3" key="1">
    <citation type="submission" date="2019-03" db="EMBL/GenBank/DDBJ databases">
        <title>First draft genome of Liparis tanakae, snailfish: a comprehensive survey of snailfish specific genes.</title>
        <authorList>
            <person name="Kim W."/>
            <person name="Song I."/>
            <person name="Jeong J.-H."/>
            <person name="Kim D."/>
            <person name="Kim S."/>
            <person name="Ryu S."/>
            <person name="Song J.Y."/>
            <person name="Lee S.K."/>
        </authorList>
    </citation>
    <scope>NUCLEOTIDE SEQUENCE [LARGE SCALE GENOMIC DNA]</scope>
    <source>
        <tissue evidence="2">Muscle</tissue>
    </source>
</reference>
<keyword evidence="3" id="KW-1185">Reference proteome</keyword>
<organism evidence="2 3">
    <name type="scientific">Liparis tanakae</name>
    <name type="common">Tanaka's snailfish</name>
    <dbReference type="NCBI Taxonomy" id="230148"/>
    <lineage>
        <taxon>Eukaryota</taxon>
        <taxon>Metazoa</taxon>
        <taxon>Chordata</taxon>
        <taxon>Craniata</taxon>
        <taxon>Vertebrata</taxon>
        <taxon>Euteleostomi</taxon>
        <taxon>Actinopterygii</taxon>
        <taxon>Neopterygii</taxon>
        <taxon>Teleostei</taxon>
        <taxon>Neoteleostei</taxon>
        <taxon>Acanthomorphata</taxon>
        <taxon>Eupercaria</taxon>
        <taxon>Perciformes</taxon>
        <taxon>Cottioidei</taxon>
        <taxon>Cottales</taxon>
        <taxon>Liparidae</taxon>
        <taxon>Liparis</taxon>
    </lineage>
</organism>
<feature type="compositionally biased region" description="Basic and acidic residues" evidence="1">
    <location>
        <begin position="89"/>
        <end position="100"/>
    </location>
</feature>
<evidence type="ECO:0000313" key="2">
    <source>
        <dbReference type="EMBL" id="TNN51954.1"/>
    </source>
</evidence>
<dbReference type="Proteomes" id="UP000314294">
    <property type="component" value="Unassembled WGS sequence"/>
</dbReference>
<evidence type="ECO:0000256" key="1">
    <source>
        <dbReference type="SAM" id="MobiDB-lite"/>
    </source>
</evidence>
<sequence>MTPDLDTQTPVMTPDLDTQTPVMTPGLDAPCYLLRVLTACLAWLRASFWSSPPATYRKPSITATHWLKLFAGSWTTPRQSTDLPAESPLGERRPPADGEQRLLPGPDLRVSGLQGVLLEGQQVVVHGVHQQAVAVRVHHHAGHRLDLAHQLTGGDRLKADEVGDLLQGQLGEERRVRELHKVLQDEAARGVAHRRQAVGGGDVPDVDAGLHVELRQQEVRAHLEQLRDLQGDGGRGGAADGVQGHVDAAQVGEGDDIGQACRRRGDV</sequence>
<dbReference type="AlphaFoldDB" id="A0A4Z2GGU2"/>
<accession>A0A4Z2GGU2</accession>
<comment type="caution">
    <text evidence="2">The sequence shown here is derived from an EMBL/GenBank/DDBJ whole genome shotgun (WGS) entry which is preliminary data.</text>
</comment>
<feature type="region of interest" description="Disordered" evidence="1">
    <location>
        <begin position="77"/>
        <end position="103"/>
    </location>
</feature>
<evidence type="ECO:0000313" key="3">
    <source>
        <dbReference type="Proteomes" id="UP000314294"/>
    </source>
</evidence>
<proteinExistence type="predicted"/>